<feature type="compositionally biased region" description="Low complexity" evidence="1">
    <location>
        <begin position="26"/>
        <end position="38"/>
    </location>
</feature>
<comment type="caution">
    <text evidence="2">The sequence shown here is derived from an EMBL/GenBank/DDBJ whole genome shotgun (WGS) entry which is preliminary data.</text>
</comment>
<gene>
    <name evidence="2" type="ORF">V6N12_007757</name>
</gene>
<organism evidence="2 3">
    <name type="scientific">Hibiscus sabdariffa</name>
    <name type="common">roselle</name>
    <dbReference type="NCBI Taxonomy" id="183260"/>
    <lineage>
        <taxon>Eukaryota</taxon>
        <taxon>Viridiplantae</taxon>
        <taxon>Streptophyta</taxon>
        <taxon>Embryophyta</taxon>
        <taxon>Tracheophyta</taxon>
        <taxon>Spermatophyta</taxon>
        <taxon>Magnoliopsida</taxon>
        <taxon>eudicotyledons</taxon>
        <taxon>Gunneridae</taxon>
        <taxon>Pentapetalae</taxon>
        <taxon>rosids</taxon>
        <taxon>malvids</taxon>
        <taxon>Malvales</taxon>
        <taxon>Malvaceae</taxon>
        <taxon>Malvoideae</taxon>
        <taxon>Hibiscus</taxon>
    </lineage>
</organism>
<sequence length="110" mass="12370">MNAKVRVESSEMNVEENIGEPKTNDNVYESSENSVDSNSDSEDIDYEVSKSTSYEYGFTDSENDLEDDVVSRAWVIMSLEKSQTDLIGRAMMKSGLTVTLRVDILTHFTV</sequence>
<reference evidence="2 3" key="1">
    <citation type="journal article" date="2024" name="G3 (Bethesda)">
        <title>Genome assembly of Hibiscus sabdariffa L. provides insights into metabolisms of medicinal natural products.</title>
        <authorList>
            <person name="Kim T."/>
        </authorList>
    </citation>
    <scope>NUCLEOTIDE SEQUENCE [LARGE SCALE GENOMIC DNA]</scope>
    <source>
        <strain evidence="2">TK-2024</strain>
        <tissue evidence="2">Old leaves</tissue>
    </source>
</reference>
<keyword evidence="3" id="KW-1185">Reference proteome</keyword>
<dbReference type="Proteomes" id="UP001472677">
    <property type="component" value="Unassembled WGS sequence"/>
</dbReference>
<proteinExistence type="predicted"/>
<feature type="region of interest" description="Disordered" evidence="1">
    <location>
        <begin position="1"/>
        <end position="46"/>
    </location>
</feature>
<evidence type="ECO:0000313" key="2">
    <source>
        <dbReference type="EMBL" id="KAK8569225.1"/>
    </source>
</evidence>
<name>A0ABR2F2M4_9ROSI</name>
<evidence type="ECO:0000313" key="3">
    <source>
        <dbReference type="Proteomes" id="UP001472677"/>
    </source>
</evidence>
<accession>A0ABR2F2M4</accession>
<evidence type="ECO:0000256" key="1">
    <source>
        <dbReference type="SAM" id="MobiDB-lite"/>
    </source>
</evidence>
<protein>
    <submittedName>
        <fullName evidence="2">Uncharacterized protein</fullName>
    </submittedName>
</protein>
<dbReference type="EMBL" id="JBBPBM010000009">
    <property type="protein sequence ID" value="KAK8569225.1"/>
    <property type="molecule type" value="Genomic_DNA"/>
</dbReference>